<reference evidence="2" key="1">
    <citation type="journal article" date="2020" name="Nature">
        <title>Giant virus diversity and host interactions through global metagenomics.</title>
        <authorList>
            <person name="Schulz F."/>
            <person name="Roux S."/>
            <person name="Paez-Espino D."/>
            <person name="Jungbluth S."/>
            <person name="Walsh D.A."/>
            <person name="Denef V.J."/>
            <person name="McMahon K.D."/>
            <person name="Konstantinidis K.T."/>
            <person name="Eloe-Fadrosh E.A."/>
            <person name="Kyrpides N.C."/>
            <person name="Woyke T."/>
        </authorList>
    </citation>
    <scope>NUCLEOTIDE SEQUENCE</scope>
    <source>
        <strain evidence="2">GVMAG-M-3300023174-57</strain>
    </source>
</reference>
<dbReference type="AlphaFoldDB" id="A0A6C0DRA6"/>
<organism evidence="2">
    <name type="scientific">viral metagenome</name>
    <dbReference type="NCBI Taxonomy" id="1070528"/>
    <lineage>
        <taxon>unclassified sequences</taxon>
        <taxon>metagenomes</taxon>
        <taxon>organismal metagenomes</taxon>
    </lineage>
</organism>
<proteinExistence type="predicted"/>
<keyword evidence="1" id="KW-0472">Membrane</keyword>
<accession>A0A6C0DRA6</accession>
<evidence type="ECO:0000313" key="2">
    <source>
        <dbReference type="EMBL" id="QHT19436.1"/>
    </source>
</evidence>
<dbReference type="EMBL" id="MN739666">
    <property type="protein sequence ID" value="QHT19436.1"/>
    <property type="molecule type" value="Genomic_DNA"/>
</dbReference>
<sequence length="123" mass="14762">MERVRVYQVFSVWIFLAAVLSPLTEISLFPLLVITLPFGFPFPGKYGQEYLWKNLYGFSVHFLPFIWTRWVYDIDTVAWNIGLVCLYLLTMNLLRLDIVRTYQLIMTQKHSTLWDFLKERFDL</sequence>
<keyword evidence="1" id="KW-1133">Transmembrane helix</keyword>
<feature type="transmembrane region" description="Helical" evidence="1">
    <location>
        <begin position="12"/>
        <end position="34"/>
    </location>
</feature>
<keyword evidence="1" id="KW-0812">Transmembrane</keyword>
<evidence type="ECO:0000256" key="1">
    <source>
        <dbReference type="SAM" id="Phobius"/>
    </source>
</evidence>
<feature type="transmembrane region" description="Helical" evidence="1">
    <location>
        <begin position="78"/>
        <end position="96"/>
    </location>
</feature>
<name>A0A6C0DRA6_9ZZZZ</name>
<protein>
    <submittedName>
        <fullName evidence="2">Uncharacterized protein</fullName>
    </submittedName>
</protein>